<feature type="region of interest" description="Disordered" evidence="1">
    <location>
        <begin position="460"/>
        <end position="503"/>
    </location>
</feature>
<protein>
    <recommendedName>
        <fullName evidence="4">Arrestin-like N-terminal domain-containing protein</fullName>
    </recommendedName>
</protein>
<dbReference type="InterPro" id="IPR014752">
    <property type="entry name" value="Arrestin-like_C"/>
</dbReference>
<name>A0ABR4G1Q8_9EURO</name>
<evidence type="ECO:0000256" key="1">
    <source>
        <dbReference type="SAM" id="MobiDB-lite"/>
    </source>
</evidence>
<dbReference type="EMBL" id="JBFTWV010000064">
    <property type="protein sequence ID" value="KAL2792953.1"/>
    <property type="molecule type" value="Genomic_DNA"/>
</dbReference>
<reference evidence="2 3" key="1">
    <citation type="submission" date="2024-07" db="EMBL/GenBank/DDBJ databases">
        <title>Section-level genome sequencing and comparative genomics of Aspergillus sections Usti and Cavernicolus.</title>
        <authorList>
            <consortium name="Lawrence Berkeley National Laboratory"/>
            <person name="Nybo J.L."/>
            <person name="Vesth T.C."/>
            <person name="Theobald S."/>
            <person name="Frisvad J.C."/>
            <person name="Larsen T.O."/>
            <person name="Kjaerboelling I."/>
            <person name="Rothschild-Mancinelli K."/>
            <person name="Lyhne E.K."/>
            <person name="Kogle M.E."/>
            <person name="Barry K."/>
            <person name="Clum A."/>
            <person name="Na H."/>
            <person name="Ledsgaard L."/>
            <person name="Lin J."/>
            <person name="Lipzen A."/>
            <person name="Kuo A."/>
            <person name="Riley R."/>
            <person name="Mondo S."/>
            <person name="Labutti K."/>
            <person name="Haridas S."/>
            <person name="Pangalinan J."/>
            <person name="Salamov A.A."/>
            <person name="Simmons B.A."/>
            <person name="Magnuson J.K."/>
            <person name="Chen J."/>
            <person name="Drula E."/>
            <person name="Henrissat B."/>
            <person name="Wiebenga A."/>
            <person name="Lubbers R.J."/>
            <person name="Gomes A.C."/>
            <person name="Makela M.R."/>
            <person name="Stajich J."/>
            <person name="Grigoriev I.V."/>
            <person name="Mortensen U.H."/>
            <person name="De Vries R.P."/>
            <person name="Baker S.E."/>
            <person name="Andersen M.R."/>
        </authorList>
    </citation>
    <scope>NUCLEOTIDE SEQUENCE [LARGE SCALE GENOMIC DNA]</scope>
    <source>
        <strain evidence="2 3">CBS 209.92</strain>
    </source>
</reference>
<evidence type="ECO:0000313" key="3">
    <source>
        <dbReference type="Proteomes" id="UP001610563"/>
    </source>
</evidence>
<dbReference type="PANTHER" id="PTHR31904">
    <property type="entry name" value="BYPASS OF STOP CODON PROTEIN 5-RELATED"/>
    <property type="match status" value="1"/>
</dbReference>
<evidence type="ECO:0008006" key="4">
    <source>
        <dbReference type="Google" id="ProtNLM"/>
    </source>
</evidence>
<keyword evidence="3" id="KW-1185">Reference proteome</keyword>
<organism evidence="2 3">
    <name type="scientific">Aspergillus keveii</name>
    <dbReference type="NCBI Taxonomy" id="714993"/>
    <lineage>
        <taxon>Eukaryota</taxon>
        <taxon>Fungi</taxon>
        <taxon>Dikarya</taxon>
        <taxon>Ascomycota</taxon>
        <taxon>Pezizomycotina</taxon>
        <taxon>Eurotiomycetes</taxon>
        <taxon>Eurotiomycetidae</taxon>
        <taxon>Eurotiales</taxon>
        <taxon>Aspergillaceae</taxon>
        <taxon>Aspergillus</taxon>
        <taxon>Aspergillus subgen. Nidulantes</taxon>
    </lineage>
</organism>
<dbReference type="InterPro" id="IPR039634">
    <property type="entry name" value="Bul1-like"/>
</dbReference>
<dbReference type="Gene3D" id="2.60.40.640">
    <property type="match status" value="1"/>
</dbReference>
<comment type="caution">
    <text evidence="2">The sequence shown here is derived from an EMBL/GenBank/DDBJ whole genome shotgun (WGS) entry which is preliminary data.</text>
</comment>
<proteinExistence type="predicted"/>
<accession>A0ABR4G1Q8</accession>
<gene>
    <name evidence="2" type="ORF">BJX66DRAFT_234346</name>
</gene>
<dbReference type="PANTHER" id="PTHR31904:SF1">
    <property type="entry name" value="BYPASS OF STOP CODON PROTEIN 5-RELATED"/>
    <property type="match status" value="1"/>
</dbReference>
<sequence length="503" mass="55100">MAASLLSTGTRAVDVLSPFGRPHIKIDFTNQRDGNLAPSFTTGDRIEGTVTISASHLISFDEVDIKLEGTQTVTVERGAVPGRSGATQTFLRLRQPMQDSSYPTPRVIEPARTYQFPFTFVVPRGLLPHVCSHSKKNAHVHHSHTLLPPSLGDPMLAQDGKTLLDDMSPDMTRVTYQIRAEVLQKPVVGPAKSLKVTQRKIRILPAVEEEPPLTVLDNDPVYRTRREKNVKRGTMRPRQGRLVAAASQPRPLQLNPPNKEFESVSTAATVHLRFDPVGDEEPPRLGTVWSKLRVATYYAAHPWEDYPNSSAVSVVGMTGEGVYYDTVPLSKMCLASAQWTKHANNTLVRRDSLQSTSSAESITGPTACFSGDVYYTASVVVPVTLPKDKAFVPTFHSCLMSRVYTLDLCVSYHTPNMNILTPTVSLKIPIQLTSGPSSTDSAGKSDEVITQEEVDAEFFSPRSVAPPGIDEPDAAVAPPDYSDLTDYHRSNPLPGSRPQIVPL</sequence>
<dbReference type="Proteomes" id="UP001610563">
    <property type="component" value="Unassembled WGS sequence"/>
</dbReference>
<evidence type="ECO:0000313" key="2">
    <source>
        <dbReference type="EMBL" id="KAL2792953.1"/>
    </source>
</evidence>